<accession>A0A2T4A5C5</accession>
<sequence length="141" mass="16053">MNQDQPPNPKSLKSFEIQPLPESIDFTNGKKALTYVEGKGQKVYWRNSWVNVYDKGECTPRDWYGKCDGFVILPADTVIWIGAEGGIILEKWVRARDTVCTVSATSHLAFSTLEHNLSYLYVPANFDRFTSQNSMRQSDLL</sequence>
<evidence type="ECO:0000313" key="1">
    <source>
        <dbReference type="EMBL" id="PTB52269.1"/>
    </source>
</evidence>
<dbReference type="RefSeq" id="XP_024771946.1">
    <property type="nucleotide sequence ID" value="XM_024920878.1"/>
</dbReference>
<dbReference type="AlphaFoldDB" id="A0A2T4A5C5"/>
<gene>
    <name evidence="1" type="ORF">M431DRAFT_532833</name>
</gene>
<evidence type="ECO:0000313" key="2">
    <source>
        <dbReference type="Proteomes" id="UP000241690"/>
    </source>
</evidence>
<protein>
    <submittedName>
        <fullName evidence="1">Uncharacterized protein</fullName>
    </submittedName>
</protein>
<organism evidence="1 2">
    <name type="scientific">Trichoderma harzianum CBS 226.95</name>
    <dbReference type="NCBI Taxonomy" id="983964"/>
    <lineage>
        <taxon>Eukaryota</taxon>
        <taxon>Fungi</taxon>
        <taxon>Dikarya</taxon>
        <taxon>Ascomycota</taxon>
        <taxon>Pezizomycotina</taxon>
        <taxon>Sordariomycetes</taxon>
        <taxon>Hypocreomycetidae</taxon>
        <taxon>Hypocreales</taxon>
        <taxon>Hypocreaceae</taxon>
        <taxon>Trichoderma</taxon>
    </lineage>
</organism>
<proteinExistence type="predicted"/>
<dbReference type="GeneID" id="36629447"/>
<name>A0A2T4A5C5_TRIHA</name>
<keyword evidence="2" id="KW-1185">Reference proteome</keyword>
<reference evidence="1 2" key="1">
    <citation type="submission" date="2016-07" db="EMBL/GenBank/DDBJ databases">
        <title>Multiple horizontal gene transfer events from other fungi enriched the ability of initially mycotrophic Trichoderma (Ascomycota) to feed on dead plant biomass.</title>
        <authorList>
            <consortium name="DOE Joint Genome Institute"/>
            <person name="Aerts A."/>
            <person name="Atanasova L."/>
            <person name="Chenthamara K."/>
            <person name="Zhang J."/>
            <person name="Grujic M."/>
            <person name="Henrissat B."/>
            <person name="Kuo A."/>
            <person name="Salamov A."/>
            <person name="Lipzen A."/>
            <person name="Labutti K."/>
            <person name="Barry K."/>
            <person name="Miao Y."/>
            <person name="Rahimi M.J."/>
            <person name="Shen Q."/>
            <person name="Grigoriev I.V."/>
            <person name="Kubicek C.P."/>
            <person name="Druzhinina I.S."/>
        </authorList>
    </citation>
    <scope>NUCLEOTIDE SEQUENCE [LARGE SCALE GENOMIC DNA]</scope>
    <source>
        <strain evidence="1 2">CBS 226.95</strain>
    </source>
</reference>
<dbReference type="EMBL" id="KZ679684">
    <property type="protein sequence ID" value="PTB52269.1"/>
    <property type="molecule type" value="Genomic_DNA"/>
</dbReference>
<dbReference type="Proteomes" id="UP000241690">
    <property type="component" value="Unassembled WGS sequence"/>
</dbReference>